<feature type="region of interest" description="Disordered" evidence="12">
    <location>
        <begin position="676"/>
        <end position="710"/>
    </location>
</feature>
<comment type="catalytic activity">
    <reaction evidence="8">
        <text>Couples ATP hydrolysis with the unwinding of duplex DNA by translocating in the 3'-5' direction.</text>
        <dbReference type="EC" id="5.6.2.4"/>
    </reaction>
</comment>
<evidence type="ECO:0000256" key="5">
    <source>
        <dbReference type="ARBA" id="ARBA00022840"/>
    </source>
</evidence>
<accession>A0ABT9R151</accession>
<evidence type="ECO:0000313" key="15">
    <source>
        <dbReference type="EMBL" id="MDP9862928.1"/>
    </source>
</evidence>
<dbReference type="CDD" id="cd18807">
    <property type="entry name" value="SF1_C_UvrD"/>
    <property type="match status" value="1"/>
</dbReference>
<dbReference type="GO" id="GO:0016787">
    <property type="term" value="F:hydrolase activity"/>
    <property type="evidence" value="ECO:0007669"/>
    <property type="project" value="UniProtKB-KW"/>
</dbReference>
<dbReference type="NCBIfam" id="TIGR01073">
    <property type="entry name" value="pcrA"/>
    <property type="match status" value="1"/>
</dbReference>
<dbReference type="Pfam" id="PF00580">
    <property type="entry name" value="UvrD-helicase"/>
    <property type="match status" value="1"/>
</dbReference>
<evidence type="ECO:0000256" key="9">
    <source>
        <dbReference type="ARBA" id="ARBA00048988"/>
    </source>
</evidence>
<dbReference type="InterPro" id="IPR005751">
    <property type="entry name" value="ATP-dep_DNA_helicase_PcrA"/>
</dbReference>
<dbReference type="Proteomes" id="UP001230426">
    <property type="component" value="Unassembled WGS sequence"/>
</dbReference>
<evidence type="ECO:0000313" key="16">
    <source>
        <dbReference type="Proteomes" id="UP001230426"/>
    </source>
</evidence>
<dbReference type="InterPro" id="IPR014017">
    <property type="entry name" value="DNA_helicase_UvrD-like_C"/>
</dbReference>
<dbReference type="InterPro" id="IPR027417">
    <property type="entry name" value="P-loop_NTPase"/>
</dbReference>
<dbReference type="PANTHER" id="PTHR11070:SF2">
    <property type="entry name" value="ATP-DEPENDENT DNA HELICASE SRS2"/>
    <property type="match status" value="1"/>
</dbReference>
<dbReference type="Pfam" id="PF21196">
    <property type="entry name" value="PcrA_UvrD_tudor"/>
    <property type="match status" value="1"/>
</dbReference>
<dbReference type="PROSITE" id="PS51217">
    <property type="entry name" value="UVRD_HELICASE_CTER"/>
    <property type="match status" value="1"/>
</dbReference>
<keyword evidence="7" id="KW-0413">Isomerase</keyword>
<dbReference type="PROSITE" id="PS51198">
    <property type="entry name" value="UVRD_HELICASE_ATP_BIND"/>
    <property type="match status" value="1"/>
</dbReference>
<evidence type="ECO:0000256" key="8">
    <source>
        <dbReference type="ARBA" id="ARBA00034617"/>
    </source>
</evidence>
<comment type="caution">
    <text evidence="15">The sequence shown here is derived from an EMBL/GenBank/DDBJ whole genome shotgun (WGS) entry which is preliminary data.</text>
</comment>
<evidence type="ECO:0000256" key="7">
    <source>
        <dbReference type="ARBA" id="ARBA00023235"/>
    </source>
</evidence>
<evidence type="ECO:0000256" key="11">
    <source>
        <dbReference type="RuleBase" id="RU364053"/>
    </source>
</evidence>
<dbReference type="Gene3D" id="1.10.10.160">
    <property type="match status" value="1"/>
</dbReference>
<evidence type="ECO:0000256" key="12">
    <source>
        <dbReference type="SAM" id="MobiDB-lite"/>
    </source>
</evidence>
<keyword evidence="16" id="KW-1185">Reference proteome</keyword>
<dbReference type="InterPro" id="IPR014016">
    <property type="entry name" value="UvrD-like_ATP-bd"/>
</dbReference>
<gene>
    <name evidence="15" type="ORF">J2S55_002194</name>
</gene>
<proteinExistence type="inferred from homology"/>
<dbReference type="PANTHER" id="PTHR11070">
    <property type="entry name" value="UVRD / RECB / PCRA DNA HELICASE FAMILY MEMBER"/>
    <property type="match status" value="1"/>
</dbReference>
<evidence type="ECO:0000256" key="3">
    <source>
        <dbReference type="ARBA" id="ARBA00022801"/>
    </source>
</evidence>
<comment type="catalytic activity">
    <reaction evidence="9 11">
        <text>ATP + H2O = ADP + phosphate + H(+)</text>
        <dbReference type="Rhea" id="RHEA:13065"/>
        <dbReference type="ChEBI" id="CHEBI:15377"/>
        <dbReference type="ChEBI" id="CHEBI:15378"/>
        <dbReference type="ChEBI" id="CHEBI:30616"/>
        <dbReference type="ChEBI" id="CHEBI:43474"/>
        <dbReference type="ChEBI" id="CHEBI:456216"/>
        <dbReference type="EC" id="5.6.2.4"/>
    </reaction>
</comment>
<feature type="domain" description="UvrD-like helicase ATP-binding" evidence="13">
    <location>
        <begin position="14"/>
        <end position="310"/>
    </location>
</feature>
<sequence>MSIPAASLTHPLLDGLNPQQREAVVHHGSPLLIVAGAGSGKTRVLTHRIAHLLAERGAQPQEILAITFTNKAAREMKDRVDNLIGPRSAAMWVMTFHSACVRILRREAKRLGFPSSFSIYDQADSQRLMAMVCREMDLDPKRYPPRSFSAQVSNFKNELIDYETAADQASSHLERTLAEAYRNYQRKLTEAGAMDFDDLIMLTVTLFQIFPDVAEHYRRRWRHVMVDEYQDTNHAQYTLIRELVGAPELRTADGDLIREGTVAPAELCVVGDADQSIYAFRGATIRNILEFERDYPNARTILLEQNYRSTQTILSAANAVISRNESRKPKNLWSDQGTGPKIVGYVADNEHDEAMFVAQEVDKLTDDEGVVPGQVAVFYRTNAASRVFEEIFIRTGLPYKVVGGVRFYERKEVRDLLAYLRVLANPGDVVSLRRILNVPKRGIGDRAEAMVEAFAARERISFWEGLRRADEAPGMATRSLNAIKEFVALLEELRVKAADMPPSELAQEVLESTGYRAELAASGDPQDESRLENLDEMVSVASEFEEANPEGTLVEFLEQVSLVADADQIPAGDGGQGVVTLMTLHTAKGLEFPVVFLTGMEDGVFPHMRSLGEPKELEEERRLAYVGITRAEKRLYVSRAAVRSSWGAPAFNPASRFVAEIPSELVDWRSDPGKNAWSAASGASRRDARPAPAKKPGGRPVPNLAPGDRVTHDKFGLGTVVSVDGVAEKTKVKIDFGSGGEKTLLLAYAPVEKL</sequence>
<evidence type="ECO:0000259" key="13">
    <source>
        <dbReference type="PROSITE" id="PS51198"/>
    </source>
</evidence>
<keyword evidence="6 11" id="KW-0238">DNA-binding</keyword>
<protein>
    <recommendedName>
        <fullName evidence="11">ATP-dependent DNA helicase</fullName>
        <ecNumber evidence="11">5.6.2.4</ecNumber>
    </recommendedName>
</protein>
<keyword evidence="3 10" id="KW-0378">Hydrolase</keyword>
<dbReference type="CDD" id="cd17932">
    <property type="entry name" value="DEXQc_UvrD"/>
    <property type="match status" value="1"/>
</dbReference>
<evidence type="ECO:0000256" key="1">
    <source>
        <dbReference type="ARBA" id="ARBA00009922"/>
    </source>
</evidence>
<dbReference type="InterPro" id="IPR013986">
    <property type="entry name" value="DExx_box_DNA_helicase_dom_sf"/>
</dbReference>
<dbReference type="Pfam" id="PF13361">
    <property type="entry name" value="UvrD_C"/>
    <property type="match status" value="1"/>
</dbReference>
<keyword evidence="4 10" id="KW-0347">Helicase</keyword>
<name>A0ABT9R151_9ACTN</name>
<organism evidence="15 16">
    <name type="scientific">Streptosporangium brasiliense</name>
    <dbReference type="NCBI Taxonomy" id="47480"/>
    <lineage>
        <taxon>Bacteria</taxon>
        <taxon>Bacillati</taxon>
        <taxon>Actinomycetota</taxon>
        <taxon>Actinomycetes</taxon>
        <taxon>Streptosporangiales</taxon>
        <taxon>Streptosporangiaceae</taxon>
        <taxon>Streptosporangium</taxon>
    </lineage>
</organism>
<dbReference type="Gene3D" id="1.10.486.10">
    <property type="entry name" value="PCRA, domain 4"/>
    <property type="match status" value="1"/>
</dbReference>
<evidence type="ECO:0000256" key="4">
    <source>
        <dbReference type="ARBA" id="ARBA00022806"/>
    </source>
</evidence>
<evidence type="ECO:0000256" key="2">
    <source>
        <dbReference type="ARBA" id="ARBA00022741"/>
    </source>
</evidence>
<reference evidence="15 16" key="1">
    <citation type="submission" date="2023-07" db="EMBL/GenBank/DDBJ databases">
        <title>Sequencing the genomes of 1000 actinobacteria strains.</title>
        <authorList>
            <person name="Klenk H.-P."/>
        </authorList>
    </citation>
    <scope>NUCLEOTIDE SEQUENCE [LARGE SCALE GENOMIC DNA]</scope>
    <source>
        <strain evidence="15 16">DSM 44109</strain>
    </source>
</reference>
<evidence type="ECO:0000256" key="6">
    <source>
        <dbReference type="ARBA" id="ARBA00023125"/>
    </source>
</evidence>
<comment type="similarity">
    <text evidence="1 11">Belongs to the helicase family. UvrD subfamily.</text>
</comment>
<dbReference type="EMBL" id="JAUSRB010000002">
    <property type="protein sequence ID" value="MDP9862928.1"/>
    <property type="molecule type" value="Genomic_DNA"/>
</dbReference>
<dbReference type="SUPFAM" id="SSF52540">
    <property type="entry name" value="P-loop containing nucleoside triphosphate hydrolases"/>
    <property type="match status" value="1"/>
</dbReference>
<evidence type="ECO:0000256" key="10">
    <source>
        <dbReference type="PROSITE-ProRule" id="PRU00560"/>
    </source>
</evidence>
<feature type="domain" description="UvrD-like helicase C-terminal" evidence="14">
    <location>
        <begin position="311"/>
        <end position="589"/>
    </location>
</feature>
<dbReference type="EC" id="5.6.2.4" evidence="11"/>
<dbReference type="Gene3D" id="3.40.50.300">
    <property type="entry name" value="P-loop containing nucleotide triphosphate hydrolases"/>
    <property type="match status" value="2"/>
</dbReference>
<feature type="binding site" evidence="10">
    <location>
        <begin position="35"/>
        <end position="42"/>
    </location>
    <ligand>
        <name>ATP</name>
        <dbReference type="ChEBI" id="CHEBI:30616"/>
    </ligand>
</feature>
<feature type="compositionally biased region" description="Low complexity" evidence="12">
    <location>
        <begin position="690"/>
        <end position="700"/>
    </location>
</feature>
<keyword evidence="5 10" id="KW-0067">ATP-binding</keyword>
<dbReference type="InterPro" id="IPR000212">
    <property type="entry name" value="DNA_helicase_UvrD/REP"/>
</dbReference>
<evidence type="ECO:0000259" key="14">
    <source>
        <dbReference type="PROSITE" id="PS51217"/>
    </source>
</evidence>
<keyword evidence="2 10" id="KW-0547">Nucleotide-binding</keyword>
<dbReference type="GO" id="GO:0003678">
    <property type="term" value="F:DNA helicase activity"/>
    <property type="evidence" value="ECO:0007669"/>
    <property type="project" value="UniProtKB-EC"/>
</dbReference>